<evidence type="ECO:0000313" key="6">
    <source>
        <dbReference type="EMBL" id="GMA29726.1"/>
    </source>
</evidence>
<keyword evidence="7" id="KW-1185">Reference proteome</keyword>
<comment type="caution">
    <text evidence="6">The sequence shown here is derived from an EMBL/GenBank/DDBJ whole genome shotgun (WGS) entry which is preliminary data.</text>
</comment>
<keyword evidence="4" id="KW-0233">DNA recombination</keyword>
<evidence type="ECO:0000256" key="3">
    <source>
        <dbReference type="ARBA" id="ARBA00023054"/>
    </source>
</evidence>
<comment type="function">
    <text evidence="1">Involved in DNA recombination.</text>
</comment>
<dbReference type="EMBL" id="BSUL01000001">
    <property type="protein sequence ID" value="GMA29726.1"/>
    <property type="molecule type" value="Genomic_DNA"/>
</dbReference>
<dbReference type="AlphaFoldDB" id="A0AA37UMP6"/>
<feature type="compositionally biased region" description="Low complexity" evidence="5">
    <location>
        <begin position="73"/>
        <end position="83"/>
    </location>
</feature>
<accession>A0AA37UMP6</accession>
<gene>
    <name evidence="6" type="ORF">GCM10025874_29790</name>
</gene>
<dbReference type="GO" id="GO:0006310">
    <property type="term" value="P:DNA recombination"/>
    <property type="evidence" value="ECO:0007669"/>
    <property type="project" value="UniProtKB-KW"/>
</dbReference>
<evidence type="ECO:0000256" key="4">
    <source>
        <dbReference type="ARBA" id="ARBA00023172"/>
    </source>
</evidence>
<keyword evidence="3" id="KW-0175">Coiled coil</keyword>
<protein>
    <recommendedName>
        <fullName evidence="8">DNA recombination protein RmuC</fullName>
    </recommendedName>
</protein>
<evidence type="ECO:0000256" key="2">
    <source>
        <dbReference type="ARBA" id="ARBA00009840"/>
    </source>
</evidence>
<dbReference type="PANTHER" id="PTHR30563">
    <property type="entry name" value="DNA RECOMBINATION PROTEIN RMUC"/>
    <property type="match status" value="1"/>
</dbReference>
<reference evidence="6 7" key="1">
    <citation type="journal article" date="2014" name="Int. J. Syst. Evol. Microbiol.">
        <title>Complete genome sequence of Corynebacterium casei LMG S-19264T (=DSM 44701T), isolated from a smear-ripened cheese.</title>
        <authorList>
            <consortium name="US DOE Joint Genome Institute (JGI-PGF)"/>
            <person name="Walter F."/>
            <person name="Albersmeier A."/>
            <person name="Kalinowski J."/>
            <person name="Ruckert C."/>
        </authorList>
    </citation>
    <scope>NUCLEOTIDE SEQUENCE [LARGE SCALE GENOMIC DNA]</scope>
    <source>
        <strain evidence="6 7">NBRC 112289</strain>
    </source>
</reference>
<proteinExistence type="inferred from homology"/>
<dbReference type="RefSeq" id="WP_284234076.1">
    <property type="nucleotide sequence ID" value="NZ_BSUL01000001.1"/>
</dbReference>
<feature type="region of interest" description="Disordered" evidence="5">
    <location>
        <begin position="73"/>
        <end position="105"/>
    </location>
</feature>
<dbReference type="InterPro" id="IPR003798">
    <property type="entry name" value="DNA_recombination_RmuC"/>
</dbReference>
<comment type="similarity">
    <text evidence="2">Belongs to the RmuC family.</text>
</comment>
<dbReference type="Proteomes" id="UP001157160">
    <property type="component" value="Unassembled WGS sequence"/>
</dbReference>
<evidence type="ECO:0000256" key="5">
    <source>
        <dbReference type="SAM" id="MobiDB-lite"/>
    </source>
</evidence>
<name>A0AA37UMP6_9MICO</name>
<evidence type="ECO:0000256" key="1">
    <source>
        <dbReference type="ARBA" id="ARBA00003416"/>
    </source>
</evidence>
<dbReference type="Pfam" id="PF02646">
    <property type="entry name" value="RmuC"/>
    <property type="match status" value="1"/>
</dbReference>
<organism evidence="6 7">
    <name type="scientific">Arenivirga flava</name>
    <dbReference type="NCBI Taxonomy" id="1930060"/>
    <lineage>
        <taxon>Bacteria</taxon>
        <taxon>Bacillati</taxon>
        <taxon>Actinomycetota</taxon>
        <taxon>Actinomycetes</taxon>
        <taxon>Micrococcales</taxon>
        <taxon>Microbacteriaceae</taxon>
        <taxon>Arenivirga</taxon>
    </lineage>
</organism>
<evidence type="ECO:0000313" key="7">
    <source>
        <dbReference type="Proteomes" id="UP001157160"/>
    </source>
</evidence>
<evidence type="ECO:0008006" key="8">
    <source>
        <dbReference type="Google" id="ProtNLM"/>
    </source>
</evidence>
<dbReference type="PANTHER" id="PTHR30563:SF0">
    <property type="entry name" value="DNA RECOMBINATION PROTEIN RMUC"/>
    <property type="match status" value="1"/>
</dbReference>
<sequence>MDPVIALLLGLVIGAALGAAALALIRRGGPAGSADAALVAAERRWTDERMHWTRREGELAAELAAATATAEGLQRQLGGSQQQVRELMERQRSEQASAQQRERGESRVLEALAPVAQSLADMQSKVTDLEHQRRMQHGELSQQLRSATESEERLRATADSLASALRNNSTRGVWGETQLRSVVEAAGLLQRVDFDVQSSITSESGTGRPDMIVRLPGGKSIAVDAKVPFNAYLDASAIPATAGDAELARRDALLRQHVKAVRDHVSALGDRRYWTACRRAPRW</sequence>